<dbReference type="PANTHER" id="PTHR33258">
    <property type="entry name" value="TRANSPOSASE INSL FOR INSERTION SEQUENCE ELEMENT IS186A-RELATED"/>
    <property type="match status" value="1"/>
</dbReference>
<feature type="domain" description="Transposase IS4-like" evidence="1">
    <location>
        <begin position="108"/>
        <end position="329"/>
    </location>
</feature>
<sequence>MKQPQLTDTLFDDFLQELPADFQEQAYELQAFARARKIRSPLQLLQLVLLYCGLDLSLRSCAGEVAKLQGCLSDTAVTKRLVACVVWIKSLLKRVFGLDKQINNGSLNFIVIDGSTVQEPGAKETTYRLHVAIDLLSLTLREVNVTTDKVGESLDHYQLAAGDVAVVDRGYNQPKSLVPVIDRGGHVVLRYNPHSMTLYERRNEPKNVKIDWEQRIRDLNGQPGAIPVYLCHQDKRIEGVVHAMPLPPEQAAQARRKAKQRARDKGRTASQKTLMLSGWVLIFTSLPESLLDTKSIAELYRVRWQVELVIKRLKSLLDIDRLRARKDSKLADLYLHGKLLFAAVTQKIAQRRFGRAATTMDGDRSITHWRLWRTIANEIKAGLTACFPKNERFIDDCIKSLCERPRKRKLQGLPDRVLELITECRDLGVSLFNQLLRCLSWRLWCIPLPIRTRESNFASLVAGCTFRPEGRGLKPVRNID</sequence>
<proteinExistence type="predicted"/>
<keyword evidence="3" id="KW-1185">Reference proteome</keyword>
<evidence type="ECO:0000313" key="3">
    <source>
        <dbReference type="Proteomes" id="UP001225378"/>
    </source>
</evidence>
<dbReference type="AlphaFoldDB" id="A0AAU7NTG0"/>
<protein>
    <submittedName>
        <fullName evidence="2">Transposase</fullName>
    </submittedName>
</protein>
<dbReference type="PANTHER" id="PTHR33258:SF1">
    <property type="entry name" value="TRANSPOSASE INSL FOR INSERTION SEQUENCE ELEMENT IS186A-RELATED"/>
    <property type="match status" value="1"/>
</dbReference>
<evidence type="ECO:0000259" key="1">
    <source>
        <dbReference type="Pfam" id="PF01609"/>
    </source>
</evidence>
<dbReference type="Proteomes" id="UP001225378">
    <property type="component" value="Chromosome"/>
</dbReference>
<reference evidence="2 3" key="1">
    <citation type="journal article" date="2024" name="Microbiology">
        <title>Methylomarinum rosea sp. nov., a novel halophilic methanotrophic bacterium from the hypersaline Lake Elton.</title>
        <authorList>
            <person name="Suleimanov R.Z."/>
            <person name="Oshkin I.Y."/>
            <person name="Danilova O.V."/>
            <person name="Suzina N.E."/>
            <person name="Dedysh S.N."/>
        </authorList>
    </citation>
    <scope>NUCLEOTIDE SEQUENCE [LARGE SCALE GENOMIC DNA]</scope>
    <source>
        <strain evidence="2 3">Ch1-1</strain>
    </source>
</reference>
<dbReference type="GO" id="GO:0004803">
    <property type="term" value="F:transposase activity"/>
    <property type="evidence" value="ECO:0007669"/>
    <property type="project" value="InterPro"/>
</dbReference>
<dbReference type="GO" id="GO:0003677">
    <property type="term" value="F:DNA binding"/>
    <property type="evidence" value="ECO:0007669"/>
    <property type="project" value="InterPro"/>
</dbReference>
<evidence type="ECO:0000313" key="2">
    <source>
        <dbReference type="EMBL" id="XBS20272.1"/>
    </source>
</evidence>
<dbReference type="GO" id="GO:0006313">
    <property type="term" value="P:DNA transposition"/>
    <property type="evidence" value="ECO:0007669"/>
    <property type="project" value="InterPro"/>
</dbReference>
<accession>A0AAU7NTG0</accession>
<dbReference type="InterPro" id="IPR012337">
    <property type="entry name" value="RNaseH-like_sf"/>
</dbReference>
<dbReference type="Pfam" id="PF01609">
    <property type="entry name" value="DDE_Tnp_1"/>
    <property type="match status" value="1"/>
</dbReference>
<organism evidence="2 3">
    <name type="scientific">Methylomarinum roseum</name>
    <dbReference type="NCBI Taxonomy" id="3067653"/>
    <lineage>
        <taxon>Bacteria</taxon>
        <taxon>Pseudomonadati</taxon>
        <taxon>Pseudomonadota</taxon>
        <taxon>Gammaproteobacteria</taxon>
        <taxon>Methylococcales</taxon>
        <taxon>Methylococcaceae</taxon>
        <taxon>Methylomarinum</taxon>
    </lineage>
</organism>
<name>A0AAU7NTG0_9GAMM</name>
<dbReference type="RefSeq" id="WP_305906967.1">
    <property type="nucleotide sequence ID" value="NZ_CP157743.1"/>
</dbReference>
<gene>
    <name evidence="2" type="ORF">Q9L42_018270</name>
</gene>
<dbReference type="SUPFAM" id="SSF53098">
    <property type="entry name" value="Ribonuclease H-like"/>
    <property type="match status" value="1"/>
</dbReference>
<dbReference type="InterPro" id="IPR002559">
    <property type="entry name" value="Transposase_11"/>
</dbReference>
<dbReference type="EMBL" id="CP157743">
    <property type="protein sequence ID" value="XBS20272.1"/>
    <property type="molecule type" value="Genomic_DNA"/>
</dbReference>
<dbReference type="KEGG" id="mech:Q9L42_018270"/>